<gene>
    <name evidence="2" type="ORF">PLOB_00038382</name>
</gene>
<comment type="caution">
    <text evidence="2">The sequence shown here is derived from an EMBL/GenBank/DDBJ whole genome shotgun (WGS) entry which is preliminary data.</text>
</comment>
<dbReference type="EMBL" id="CALNXK010000057">
    <property type="protein sequence ID" value="CAH3136024.1"/>
    <property type="molecule type" value="Genomic_DNA"/>
</dbReference>
<proteinExistence type="predicted"/>
<dbReference type="Proteomes" id="UP001159405">
    <property type="component" value="Unassembled WGS sequence"/>
</dbReference>
<organism evidence="2 3">
    <name type="scientific">Porites lobata</name>
    <dbReference type="NCBI Taxonomy" id="104759"/>
    <lineage>
        <taxon>Eukaryota</taxon>
        <taxon>Metazoa</taxon>
        <taxon>Cnidaria</taxon>
        <taxon>Anthozoa</taxon>
        <taxon>Hexacorallia</taxon>
        <taxon>Scleractinia</taxon>
        <taxon>Fungiina</taxon>
        <taxon>Poritidae</taxon>
        <taxon>Porites</taxon>
    </lineage>
</organism>
<feature type="non-terminal residue" evidence="2">
    <location>
        <position position="141"/>
    </location>
</feature>
<reference evidence="2 3" key="1">
    <citation type="submission" date="2022-05" db="EMBL/GenBank/DDBJ databases">
        <authorList>
            <consortium name="Genoscope - CEA"/>
            <person name="William W."/>
        </authorList>
    </citation>
    <scope>NUCLEOTIDE SEQUENCE [LARGE SCALE GENOMIC DNA]</scope>
</reference>
<keyword evidence="3" id="KW-1185">Reference proteome</keyword>
<feature type="region of interest" description="Disordered" evidence="1">
    <location>
        <begin position="60"/>
        <end position="101"/>
    </location>
</feature>
<accession>A0ABN8P6U3</accession>
<name>A0ABN8P6U3_9CNID</name>
<protein>
    <submittedName>
        <fullName evidence="2">Uncharacterized protein</fullName>
    </submittedName>
</protein>
<evidence type="ECO:0000256" key="1">
    <source>
        <dbReference type="SAM" id="MobiDB-lite"/>
    </source>
</evidence>
<evidence type="ECO:0000313" key="2">
    <source>
        <dbReference type="EMBL" id="CAH3136024.1"/>
    </source>
</evidence>
<evidence type="ECO:0000313" key="3">
    <source>
        <dbReference type="Proteomes" id="UP001159405"/>
    </source>
</evidence>
<sequence length="141" mass="16982">MTSCSTTSWSILRFQATYTSPLMTSAFHVWHRTTNTTSGWKSSIFNRNYSGERRLKFIASEKDDDNKKPCSKHREHRLAQRRQRRQHSDHKHVQRQRQNNTITVQMEPMKRGNTDCRRFKKRWRDQTTLTVHRKIIFSDTT</sequence>
<feature type="compositionally biased region" description="Basic residues" evidence="1">
    <location>
        <begin position="69"/>
        <end position="95"/>
    </location>
</feature>